<evidence type="ECO:0000256" key="2">
    <source>
        <dbReference type="SAM" id="MobiDB-lite"/>
    </source>
</evidence>
<dbReference type="EMBL" id="JAKMXF010000302">
    <property type="protein sequence ID" value="KAI6651614.1"/>
    <property type="molecule type" value="Genomic_DNA"/>
</dbReference>
<feature type="compositionally biased region" description="Basic and acidic residues" evidence="2">
    <location>
        <begin position="508"/>
        <end position="527"/>
    </location>
</feature>
<name>A0AAV7JRU4_9METZ</name>
<dbReference type="PROSITE" id="PS50020">
    <property type="entry name" value="WW_DOMAIN_2"/>
    <property type="match status" value="1"/>
</dbReference>
<feature type="compositionally biased region" description="Polar residues" evidence="2">
    <location>
        <begin position="372"/>
        <end position="381"/>
    </location>
</feature>
<dbReference type="CDD" id="cd00201">
    <property type="entry name" value="WW"/>
    <property type="match status" value="1"/>
</dbReference>
<feature type="compositionally biased region" description="Basic and acidic residues" evidence="2">
    <location>
        <begin position="397"/>
        <end position="412"/>
    </location>
</feature>
<dbReference type="PROSITE" id="PS50001">
    <property type="entry name" value="SH2"/>
    <property type="match status" value="1"/>
</dbReference>
<comment type="caution">
    <text evidence="5">The sequence shown here is derived from an EMBL/GenBank/DDBJ whole genome shotgun (WGS) entry which is preliminary data.</text>
</comment>
<dbReference type="InterPro" id="IPR001202">
    <property type="entry name" value="WW_dom"/>
</dbReference>
<dbReference type="SUPFAM" id="SSF55550">
    <property type="entry name" value="SH2 domain"/>
    <property type="match status" value="1"/>
</dbReference>
<evidence type="ECO:0000313" key="5">
    <source>
        <dbReference type="EMBL" id="KAI6651614.1"/>
    </source>
</evidence>
<protein>
    <submittedName>
        <fullName evidence="5">Uncharacterized protein</fullName>
    </submittedName>
</protein>
<dbReference type="Proteomes" id="UP001165289">
    <property type="component" value="Unassembled WGS sequence"/>
</dbReference>
<evidence type="ECO:0000259" key="3">
    <source>
        <dbReference type="PROSITE" id="PS50001"/>
    </source>
</evidence>
<feature type="region of interest" description="Disordered" evidence="2">
    <location>
        <begin position="461"/>
        <end position="733"/>
    </location>
</feature>
<feature type="domain" description="WW" evidence="4">
    <location>
        <begin position="433"/>
        <end position="467"/>
    </location>
</feature>
<evidence type="ECO:0000259" key="4">
    <source>
        <dbReference type="PROSITE" id="PS50020"/>
    </source>
</evidence>
<feature type="compositionally biased region" description="Acidic residues" evidence="2">
    <location>
        <begin position="720"/>
        <end position="733"/>
    </location>
</feature>
<gene>
    <name evidence="5" type="ORF">LOD99_4865</name>
</gene>
<dbReference type="Gene3D" id="2.20.70.10">
    <property type="match status" value="1"/>
</dbReference>
<proteinExistence type="predicted"/>
<dbReference type="PROSITE" id="PS01159">
    <property type="entry name" value="WW_DOMAIN_1"/>
    <property type="match status" value="1"/>
</dbReference>
<accession>A0AAV7JRU4</accession>
<dbReference type="AlphaFoldDB" id="A0AAV7JRU4"/>
<sequence length="733" mass="82505">MNDDVFFNMVVCSTSRREVIKTRKDVTIKKALDPILKRWGYHDVSNVKPQLRYYDSELRPQTLAGDTAGMEVFLKSADSVDAMLAGFHPFLNKASMKSFTQGYMKFDGWYLTRESSSGDGQLSLAVTFSNQLRHFKINFSQAETTYKIACRSFENLHQLIDYYKDHPLKKTADGEIFLLHPMLGSKKPDSPEQPMPVSSTYSGERPLPPIPAILATPTVPGYLTRGKSKTLPRKPSREPRDEYKPINSINPKDRPLPPLPPLNHPPPQLQKPSIITSKPKQDILTSKVINNNPPKTKPELKPKPESEISPKHVIDLNLKNRKDSGQFSDHNGLKSPLALTPRASPKPVLTPQVTHSDHSVEEYPPALPCRQQKCNPNSNHFDNYPEIKPNINYNDNKGADDSRQDPFKKIKPPDSSILKPKQSGTALPPAQENNLPHPWTKVYSNSQGKYYYHNTITNKTSWKIPIPNQPVEKKPSQTTSSDNNSSRDPPMRQRSVSTIEKSRHRRAPSPDRQTDLVFKEVPEERKFNGAAQSPPLFRQSSYPKPLPITTNKPKRVDPNYDYLSGASSPSNNDHVVNPSLARKDNKPKSPSLNLSKHSDPVNPSRPVFNNSPVHNAPTGKSVKVGRYNIPAPPPNLPPAFSKESTPPIVNNNSNSTNPKYSTQPQNNRNSFLNSIHGFKQQQLRPVTPDPSSSPSDENSNHTLLGVLKRRMEKRNRVLQDSDESDFENPDDDW</sequence>
<dbReference type="SUPFAM" id="SSF51045">
    <property type="entry name" value="WW domain"/>
    <property type="match status" value="1"/>
</dbReference>
<evidence type="ECO:0000256" key="1">
    <source>
        <dbReference type="PROSITE-ProRule" id="PRU00191"/>
    </source>
</evidence>
<feature type="compositionally biased region" description="Basic and acidic residues" evidence="2">
    <location>
        <begin position="235"/>
        <end position="244"/>
    </location>
</feature>
<keyword evidence="1" id="KW-0727">SH2 domain</keyword>
<dbReference type="SMART" id="SM00456">
    <property type="entry name" value="WW"/>
    <property type="match status" value="1"/>
</dbReference>
<feature type="compositionally biased region" description="Pro residues" evidence="2">
    <location>
        <begin position="256"/>
        <end position="269"/>
    </location>
</feature>
<dbReference type="SMART" id="SM00252">
    <property type="entry name" value="SH2"/>
    <property type="match status" value="1"/>
</dbReference>
<organism evidence="5 6">
    <name type="scientific">Oopsacas minuta</name>
    <dbReference type="NCBI Taxonomy" id="111878"/>
    <lineage>
        <taxon>Eukaryota</taxon>
        <taxon>Metazoa</taxon>
        <taxon>Porifera</taxon>
        <taxon>Hexactinellida</taxon>
        <taxon>Hexasterophora</taxon>
        <taxon>Lyssacinosida</taxon>
        <taxon>Leucopsacidae</taxon>
        <taxon>Oopsacas</taxon>
    </lineage>
</organism>
<feature type="compositionally biased region" description="Polar residues" evidence="2">
    <location>
        <begin position="565"/>
        <end position="574"/>
    </location>
</feature>
<keyword evidence="6" id="KW-1185">Reference proteome</keyword>
<feature type="compositionally biased region" description="Polar residues" evidence="2">
    <location>
        <begin position="642"/>
        <end position="684"/>
    </location>
</feature>
<dbReference type="Pfam" id="PF00017">
    <property type="entry name" value="SH2"/>
    <property type="match status" value="1"/>
</dbReference>
<reference evidence="5 6" key="1">
    <citation type="journal article" date="2023" name="BMC Biol.">
        <title>The compact genome of the sponge Oopsacas minuta (Hexactinellida) is lacking key metazoan core genes.</title>
        <authorList>
            <person name="Santini S."/>
            <person name="Schenkelaars Q."/>
            <person name="Jourda C."/>
            <person name="Duchesne M."/>
            <person name="Belahbib H."/>
            <person name="Rocher C."/>
            <person name="Selva M."/>
            <person name="Riesgo A."/>
            <person name="Vervoort M."/>
            <person name="Leys S.P."/>
            <person name="Kodjabachian L."/>
            <person name="Le Bivic A."/>
            <person name="Borchiellini C."/>
            <person name="Claverie J.M."/>
            <person name="Renard E."/>
        </authorList>
    </citation>
    <scope>NUCLEOTIDE SEQUENCE [LARGE SCALE GENOMIC DNA]</scope>
    <source>
        <strain evidence="5">SPO-2</strain>
    </source>
</reference>
<feature type="compositionally biased region" description="Polar residues" evidence="2">
    <location>
        <begin position="476"/>
        <end position="487"/>
    </location>
</feature>
<dbReference type="InterPro" id="IPR036860">
    <property type="entry name" value="SH2_dom_sf"/>
</dbReference>
<dbReference type="InterPro" id="IPR036020">
    <property type="entry name" value="WW_dom_sf"/>
</dbReference>
<feature type="domain" description="SH2" evidence="3">
    <location>
        <begin position="86"/>
        <end position="182"/>
    </location>
</feature>
<dbReference type="Pfam" id="PF00397">
    <property type="entry name" value="WW"/>
    <property type="match status" value="1"/>
</dbReference>
<dbReference type="Gene3D" id="3.30.505.10">
    <property type="entry name" value="SH2 domain"/>
    <property type="match status" value="1"/>
</dbReference>
<feature type="compositionally biased region" description="Polar residues" evidence="2">
    <location>
        <begin position="273"/>
        <end position="292"/>
    </location>
</feature>
<feature type="compositionally biased region" description="Basic and acidic residues" evidence="2">
    <location>
        <begin position="296"/>
        <end position="324"/>
    </location>
</feature>
<dbReference type="InterPro" id="IPR000980">
    <property type="entry name" value="SH2"/>
</dbReference>
<evidence type="ECO:0000313" key="6">
    <source>
        <dbReference type="Proteomes" id="UP001165289"/>
    </source>
</evidence>
<feature type="region of interest" description="Disordered" evidence="2">
    <location>
        <begin position="183"/>
        <end position="440"/>
    </location>
</feature>